<evidence type="ECO:0000313" key="12">
    <source>
        <dbReference type="RefSeq" id="XP_026674969.1"/>
    </source>
</evidence>
<dbReference type="AlphaFoldDB" id="A0AAJ7SBM7"/>
<dbReference type="CTD" id="51253"/>
<dbReference type="Proteomes" id="UP000694925">
    <property type="component" value="Unplaced"/>
</dbReference>
<sequence length="406" mass="46818">MKFTQLLRKQHIDRAKNWLWYHQRDRTVQVSKAEAILASMNIPVEDANAFAIRSTENLIIKEKFENPFPIKDVNENSKTYLMIGDLYTLQEGVQQASLLTKTVQVEDKLPKKVTDLITDVPCNIDTLVERFVRSSVIYDPEQVKLPKIKDPERPSWVYPRVFGLSSTRKVHNLFKKLLQLCESLSGLSIAQNRFIVSDGLLSTFIEKENRFLNFSTKMDIMMTSMMPLAPIADVNIHNELKMPNIYPLHSTAGLTKSEIYDSTDLYPINKESPLMNVHTIFVNYDPSKVKNLTELPVTENQIHARSLTQSFTTAATYARQRFGKDVKALPEPVVVQCIQSDGQNFYFSVYQLNTLDIDGEEGIRNFWWAEPTIKLYEFAGYKEGQPYLDGYNSDVFKRLLAFYRNN</sequence>
<accession>A0AAJ7SBM7</accession>
<dbReference type="PANTHER" id="PTHR15889">
    <property type="entry name" value="MITOCHONDRIAL RIBOSOMAL PROTEIN L37"/>
    <property type="match status" value="1"/>
</dbReference>
<dbReference type="Pfam" id="PF07147">
    <property type="entry name" value="PDCD9"/>
    <property type="match status" value="1"/>
</dbReference>
<protein>
    <recommendedName>
        <fullName evidence="7">Large ribosomal subunit protein mL37</fullName>
    </recommendedName>
    <alternativeName>
        <fullName evidence="8">39S ribosomal protein L37, mitochondrial</fullName>
    </alternativeName>
</protein>
<evidence type="ECO:0000256" key="8">
    <source>
        <dbReference type="ARBA" id="ARBA00041617"/>
    </source>
</evidence>
<dbReference type="GO" id="GO:0003735">
    <property type="term" value="F:structural constituent of ribosome"/>
    <property type="evidence" value="ECO:0007669"/>
    <property type="project" value="InterPro"/>
</dbReference>
<dbReference type="GO" id="GO:0005739">
    <property type="term" value="C:mitochondrion"/>
    <property type="evidence" value="ECO:0007669"/>
    <property type="project" value="UniProtKB-SubCell"/>
</dbReference>
<evidence type="ECO:0000256" key="1">
    <source>
        <dbReference type="ARBA" id="ARBA00004173"/>
    </source>
</evidence>
<keyword evidence="4" id="KW-0496">Mitochondrion</keyword>
<evidence type="ECO:0000256" key="3">
    <source>
        <dbReference type="ARBA" id="ARBA00022980"/>
    </source>
</evidence>
<dbReference type="GO" id="GO:0005840">
    <property type="term" value="C:ribosome"/>
    <property type="evidence" value="ECO:0007669"/>
    <property type="project" value="UniProtKB-KW"/>
</dbReference>
<organism evidence="9 12">
    <name type="scientific">Ceratina calcarata</name>
    <dbReference type="NCBI Taxonomy" id="156304"/>
    <lineage>
        <taxon>Eukaryota</taxon>
        <taxon>Metazoa</taxon>
        <taxon>Ecdysozoa</taxon>
        <taxon>Arthropoda</taxon>
        <taxon>Hexapoda</taxon>
        <taxon>Insecta</taxon>
        <taxon>Pterygota</taxon>
        <taxon>Neoptera</taxon>
        <taxon>Endopterygota</taxon>
        <taxon>Hymenoptera</taxon>
        <taxon>Apocrita</taxon>
        <taxon>Aculeata</taxon>
        <taxon>Apoidea</taxon>
        <taxon>Anthophila</taxon>
        <taxon>Apidae</taxon>
        <taxon>Ceratina</taxon>
        <taxon>Zadontomerus</taxon>
    </lineage>
</organism>
<name>A0AAJ7SBM7_9HYME</name>
<evidence type="ECO:0000256" key="6">
    <source>
        <dbReference type="ARBA" id="ARBA00037985"/>
    </source>
</evidence>
<evidence type="ECO:0000256" key="5">
    <source>
        <dbReference type="ARBA" id="ARBA00023274"/>
    </source>
</evidence>
<keyword evidence="5" id="KW-0687">Ribonucleoprotein</keyword>
<dbReference type="InterPro" id="IPR052482">
    <property type="entry name" value="mtLSU_mL37"/>
</dbReference>
<dbReference type="GO" id="GO:0006412">
    <property type="term" value="P:translation"/>
    <property type="evidence" value="ECO:0007669"/>
    <property type="project" value="InterPro"/>
</dbReference>
<keyword evidence="9" id="KW-1185">Reference proteome</keyword>
<dbReference type="GeneID" id="108631912"/>
<comment type="similarity">
    <text evidence="6">Belongs to the mitochondrion-specific ribosomal protein mL37 family.</text>
</comment>
<evidence type="ECO:0000256" key="2">
    <source>
        <dbReference type="ARBA" id="ARBA00022946"/>
    </source>
</evidence>
<evidence type="ECO:0000313" key="10">
    <source>
        <dbReference type="RefSeq" id="XP_017891628.1"/>
    </source>
</evidence>
<dbReference type="InterPro" id="IPR010793">
    <property type="entry name" value="Ribosomal_mL37/mL65"/>
</dbReference>
<comment type="subcellular location">
    <subcellularLocation>
        <location evidence="1">Mitochondrion</location>
    </subcellularLocation>
</comment>
<dbReference type="RefSeq" id="XP_017891628.1">
    <property type="nucleotide sequence ID" value="XM_018036139.2"/>
</dbReference>
<dbReference type="PANTHER" id="PTHR15889:SF2">
    <property type="entry name" value="LARGE RIBOSOMAL SUBUNIT PROTEIN ML37"/>
    <property type="match status" value="1"/>
</dbReference>
<dbReference type="GO" id="GO:1990904">
    <property type="term" value="C:ribonucleoprotein complex"/>
    <property type="evidence" value="ECO:0007669"/>
    <property type="project" value="UniProtKB-KW"/>
</dbReference>
<keyword evidence="3 10" id="KW-0689">Ribosomal protein</keyword>
<reference evidence="10 11" key="1">
    <citation type="submission" date="2025-04" db="UniProtKB">
        <authorList>
            <consortium name="RefSeq"/>
        </authorList>
    </citation>
    <scope>IDENTIFICATION</scope>
    <source>
        <tissue evidence="10 11">Whole body</tissue>
    </source>
</reference>
<dbReference type="KEGG" id="ccal:108631912"/>
<dbReference type="RefSeq" id="XP_026674968.1">
    <property type="nucleotide sequence ID" value="XM_026819167.1"/>
</dbReference>
<proteinExistence type="inferred from homology"/>
<evidence type="ECO:0000313" key="11">
    <source>
        <dbReference type="RefSeq" id="XP_026674968.1"/>
    </source>
</evidence>
<gene>
    <name evidence="10 11 12" type="primary">LOC108631912</name>
</gene>
<evidence type="ECO:0000256" key="4">
    <source>
        <dbReference type="ARBA" id="ARBA00023128"/>
    </source>
</evidence>
<evidence type="ECO:0000313" key="9">
    <source>
        <dbReference type="Proteomes" id="UP000694925"/>
    </source>
</evidence>
<evidence type="ECO:0000256" key="7">
    <source>
        <dbReference type="ARBA" id="ARBA00039442"/>
    </source>
</evidence>
<keyword evidence="2" id="KW-0809">Transit peptide</keyword>
<dbReference type="RefSeq" id="XP_026674969.1">
    <property type="nucleotide sequence ID" value="XM_026819168.1"/>
</dbReference>